<protein>
    <submittedName>
        <fullName evidence="8">Trichothecene efflux pump</fullName>
    </submittedName>
</protein>
<evidence type="ECO:0000256" key="4">
    <source>
        <dbReference type="ARBA" id="ARBA00022989"/>
    </source>
</evidence>
<evidence type="ECO:0000256" key="2">
    <source>
        <dbReference type="ARBA" id="ARBA00022448"/>
    </source>
</evidence>
<evidence type="ECO:0000256" key="1">
    <source>
        <dbReference type="ARBA" id="ARBA00004141"/>
    </source>
</evidence>
<keyword evidence="9" id="KW-1185">Reference proteome</keyword>
<gene>
    <name evidence="8" type="ORF">F503_03921</name>
</gene>
<keyword evidence="5 6" id="KW-0472">Membrane</keyword>
<dbReference type="InterPro" id="IPR005829">
    <property type="entry name" value="Sugar_transporter_CS"/>
</dbReference>
<feature type="transmembrane region" description="Helical" evidence="6">
    <location>
        <begin position="57"/>
        <end position="76"/>
    </location>
</feature>
<dbReference type="Gene3D" id="1.20.1250.20">
    <property type="entry name" value="MFS general substrate transporter like domains"/>
    <property type="match status" value="1"/>
</dbReference>
<keyword evidence="4 6" id="KW-1133">Transmembrane helix</keyword>
<dbReference type="VEuPathDB" id="FungiDB:F503_03921"/>
<name>S3C0U6_OPHP1</name>
<dbReference type="PANTHER" id="PTHR23501:SF109">
    <property type="entry name" value="MAJOR FACILITATOR SUPERFAMILY (MFS) PROFILE DOMAIN-CONTAINING PROTEIN-RELATED"/>
    <property type="match status" value="1"/>
</dbReference>
<dbReference type="Pfam" id="PF06609">
    <property type="entry name" value="TRI12"/>
    <property type="match status" value="1"/>
</dbReference>
<dbReference type="InterPro" id="IPR020846">
    <property type="entry name" value="MFS_dom"/>
</dbReference>
<dbReference type="SUPFAM" id="SSF103473">
    <property type="entry name" value="MFS general substrate transporter"/>
    <property type="match status" value="1"/>
</dbReference>
<dbReference type="HOGENOM" id="CLU_000960_25_2_1"/>
<keyword evidence="2" id="KW-0813">Transport</keyword>
<feature type="transmembrane region" description="Helical" evidence="6">
    <location>
        <begin position="256"/>
        <end position="276"/>
    </location>
</feature>
<feature type="transmembrane region" description="Helical" evidence="6">
    <location>
        <begin position="333"/>
        <end position="356"/>
    </location>
</feature>
<dbReference type="PROSITE" id="PS00216">
    <property type="entry name" value="SUGAR_TRANSPORT_1"/>
    <property type="match status" value="1"/>
</dbReference>
<evidence type="ECO:0000313" key="8">
    <source>
        <dbReference type="EMBL" id="EPE05316.1"/>
    </source>
</evidence>
<feature type="transmembrane region" description="Helical" evidence="6">
    <location>
        <begin position="96"/>
        <end position="114"/>
    </location>
</feature>
<comment type="subcellular location">
    <subcellularLocation>
        <location evidence="1">Membrane</location>
        <topology evidence="1">Multi-pass membrane protein</topology>
    </subcellularLocation>
</comment>
<feature type="transmembrane region" description="Helical" evidence="6">
    <location>
        <begin position="182"/>
        <end position="203"/>
    </location>
</feature>
<dbReference type="EMBL" id="KE148157">
    <property type="protein sequence ID" value="EPE05316.1"/>
    <property type="molecule type" value="Genomic_DNA"/>
</dbReference>
<dbReference type="CDD" id="cd06179">
    <property type="entry name" value="MFS_TRI12_like"/>
    <property type="match status" value="1"/>
</dbReference>
<sequence length="636" mass="67545">MDTGSVREREGRFRHELIDGQDVAKVAHLDGTIDYIDAKAVGGDFDDMPPGYYYSPAFLGTLAAICLASICAYLGWVLPANTLALINADLGGSPNINWVATVWTLGSCIGFLLVGRLSDIFGRKWMVMGTTALSLVGCIIGSCAQSVNMLIGANLLNGLAAAGQLSFGITMGELVPNKHRGAVVTVCFLSSLPFAVFGPVIARSFINNTVSRWRWSYYIGDILNAVTLVLFYFLYRPPTYSQLHVGGKTKWQAVKEIDYVGIFFFVAGCVLFLVGLSWGGQTYPWTSAPTLCTLLLGVAMLALFVVWEVWLCRPGIWGGVEQPLMPPRLFRNSGFVGIVVVATIGAMVYYSMTVLWPTIIGSLYTTDSIQVGWESSVVGGGMLLGQVLGGLALGYVPRVKYQSVLACVLAMAFITPLAAVTADTHHLCLALGILGLVAIGYVDNITFPGVTLVQESQDIGLATGVMGSIRALGGAVAQAMYVSVLDNKLAVNIPRYVGAAATEAGLPASSLPDLYTAMSTSDLSSVPGITAAVEAAVGTSLKTAYAQSFKVVFYCTIPFSVILIAAAFLVPDMEPYLHLNVAKKLQTKEDMNAAEKAAAHNMRVDCEKASATYAENVEDADADTSSTTVPLASVAV</sequence>
<feature type="domain" description="Major facilitator superfamily (MFS) profile" evidence="7">
    <location>
        <begin position="61"/>
        <end position="574"/>
    </location>
</feature>
<keyword evidence="3 6" id="KW-0812">Transmembrane</keyword>
<dbReference type="InterPro" id="IPR053791">
    <property type="entry name" value="MFS_Tri12-like"/>
</dbReference>
<dbReference type="InterPro" id="IPR036259">
    <property type="entry name" value="MFS_trans_sf"/>
</dbReference>
<feature type="transmembrane region" description="Helical" evidence="6">
    <location>
        <begin position="427"/>
        <end position="447"/>
    </location>
</feature>
<dbReference type="GO" id="GO:0022857">
    <property type="term" value="F:transmembrane transporter activity"/>
    <property type="evidence" value="ECO:0007669"/>
    <property type="project" value="InterPro"/>
</dbReference>
<evidence type="ECO:0000256" key="5">
    <source>
        <dbReference type="ARBA" id="ARBA00023136"/>
    </source>
</evidence>
<reference evidence="8 9" key="1">
    <citation type="journal article" date="2013" name="BMC Genomics">
        <title>The genome and transcriptome of the pine saprophyte Ophiostoma piceae, and a comparison with the bark beetle-associated pine pathogen Grosmannia clavigera.</title>
        <authorList>
            <person name="Haridas S."/>
            <person name="Wang Y."/>
            <person name="Lim L."/>
            <person name="Massoumi Alamouti S."/>
            <person name="Jackman S."/>
            <person name="Docking R."/>
            <person name="Robertson G."/>
            <person name="Birol I."/>
            <person name="Bohlmann J."/>
            <person name="Breuil C."/>
        </authorList>
    </citation>
    <scope>NUCLEOTIDE SEQUENCE [LARGE SCALE GENOMIC DNA]</scope>
    <source>
        <strain evidence="8 9">UAMH 11346</strain>
    </source>
</reference>
<feature type="transmembrane region" description="Helical" evidence="6">
    <location>
        <begin position="403"/>
        <end position="421"/>
    </location>
</feature>
<dbReference type="PROSITE" id="PS50850">
    <property type="entry name" value="MFS"/>
    <property type="match status" value="1"/>
</dbReference>
<proteinExistence type="predicted"/>
<organism evidence="8 9">
    <name type="scientific">Ophiostoma piceae (strain UAMH 11346)</name>
    <name type="common">Sap stain fungus</name>
    <dbReference type="NCBI Taxonomy" id="1262450"/>
    <lineage>
        <taxon>Eukaryota</taxon>
        <taxon>Fungi</taxon>
        <taxon>Dikarya</taxon>
        <taxon>Ascomycota</taxon>
        <taxon>Pezizomycotina</taxon>
        <taxon>Sordariomycetes</taxon>
        <taxon>Sordariomycetidae</taxon>
        <taxon>Ophiostomatales</taxon>
        <taxon>Ophiostomataceae</taxon>
        <taxon>Ophiostoma</taxon>
    </lineage>
</organism>
<dbReference type="Proteomes" id="UP000016923">
    <property type="component" value="Unassembled WGS sequence"/>
</dbReference>
<dbReference type="AlphaFoldDB" id="S3C0U6"/>
<feature type="transmembrane region" description="Helical" evidence="6">
    <location>
        <begin position="288"/>
        <end position="312"/>
    </location>
</feature>
<feature type="transmembrane region" description="Helical" evidence="6">
    <location>
        <begin position="215"/>
        <end position="235"/>
    </location>
</feature>
<accession>S3C0U6</accession>
<dbReference type="InterPro" id="IPR010573">
    <property type="entry name" value="MFS_Str1/Tri12-like"/>
</dbReference>
<evidence type="ECO:0000259" key="7">
    <source>
        <dbReference type="PROSITE" id="PS50850"/>
    </source>
</evidence>
<dbReference type="eggNOG" id="KOG0254">
    <property type="taxonomic scope" value="Eukaryota"/>
</dbReference>
<evidence type="ECO:0000256" key="3">
    <source>
        <dbReference type="ARBA" id="ARBA00022692"/>
    </source>
</evidence>
<feature type="transmembrane region" description="Helical" evidence="6">
    <location>
        <begin position="551"/>
        <end position="570"/>
    </location>
</feature>
<feature type="transmembrane region" description="Helical" evidence="6">
    <location>
        <begin position="376"/>
        <end position="396"/>
    </location>
</feature>
<dbReference type="GO" id="GO:0005886">
    <property type="term" value="C:plasma membrane"/>
    <property type="evidence" value="ECO:0007669"/>
    <property type="project" value="TreeGrafter"/>
</dbReference>
<evidence type="ECO:0000313" key="9">
    <source>
        <dbReference type="Proteomes" id="UP000016923"/>
    </source>
</evidence>
<dbReference type="OMA" id="PNINWVA"/>
<feature type="transmembrane region" description="Helical" evidence="6">
    <location>
        <begin position="153"/>
        <end position="175"/>
    </location>
</feature>
<dbReference type="OrthoDB" id="4161376at2759"/>
<dbReference type="PANTHER" id="PTHR23501">
    <property type="entry name" value="MAJOR FACILITATOR SUPERFAMILY"/>
    <property type="match status" value="1"/>
</dbReference>
<feature type="transmembrane region" description="Helical" evidence="6">
    <location>
        <begin position="126"/>
        <end position="147"/>
    </location>
</feature>
<evidence type="ECO:0000256" key="6">
    <source>
        <dbReference type="SAM" id="Phobius"/>
    </source>
</evidence>